<dbReference type="InterPro" id="IPR024461">
    <property type="entry name" value="CCDC90-like"/>
</dbReference>
<dbReference type="PANTHER" id="PTHR14360">
    <property type="entry name" value="PROTEIN FMP32, MITOCHONDRIAL"/>
    <property type="match status" value="1"/>
</dbReference>
<sequence length="120" mass="12558">MAAAAAARRRALLLSAYSSSAAARLASDVGPLLRSSSSSLSRPGSYGGGGGYLRHVSQLLRKSNGKRSFLVDTLALVRKLEAEGIPSKQAEAITSAITEVLNDSLENVTQSFVSHGELQK</sequence>
<evidence type="ECO:0000256" key="5">
    <source>
        <dbReference type="ARBA" id="ARBA00023054"/>
    </source>
</evidence>
<dbReference type="PANTHER" id="PTHR14360:SF1">
    <property type="entry name" value="PROTEIN FMP32, MITOCHONDRIAL"/>
    <property type="match status" value="1"/>
</dbReference>
<dbReference type="Proteomes" id="UP000652761">
    <property type="component" value="Unassembled WGS sequence"/>
</dbReference>
<dbReference type="AlphaFoldDB" id="A0A843W0R5"/>
<evidence type="ECO:0000256" key="4">
    <source>
        <dbReference type="ARBA" id="ARBA00022989"/>
    </source>
</evidence>
<dbReference type="Gene3D" id="1.20.5.340">
    <property type="match status" value="1"/>
</dbReference>
<evidence type="ECO:0000313" key="8">
    <source>
        <dbReference type="EMBL" id="MQL96919.1"/>
    </source>
</evidence>
<protein>
    <submittedName>
        <fullName evidence="8">Uncharacterized protein</fullName>
    </submittedName>
</protein>
<dbReference type="EMBL" id="NMUH01001976">
    <property type="protein sequence ID" value="MQL96919.1"/>
    <property type="molecule type" value="Genomic_DNA"/>
</dbReference>
<dbReference type="Pfam" id="PF07798">
    <property type="entry name" value="CCDC90-like"/>
    <property type="match status" value="1"/>
</dbReference>
<keyword evidence="3" id="KW-0812">Transmembrane</keyword>
<name>A0A843W0R5_COLES</name>
<evidence type="ECO:0000256" key="2">
    <source>
        <dbReference type="ARBA" id="ARBA00004370"/>
    </source>
</evidence>
<keyword evidence="9" id="KW-1185">Reference proteome</keyword>
<keyword evidence="6" id="KW-0496">Mitochondrion</keyword>
<evidence type="ECO:0000313" key="9">
    <source>
        <dbReference type="Proteomes" id="UP000652761"/>
    </source>
</evidence>
<evidence type="ECO:0000256" key="3">
    <source>
        <dbReference type="ARBA" id="ARBA00022692"/>
    </source>
</evidence>
<dbReference type="GO" id="GO:0005739">
    <property type="term" value="C:mitochondrion"/>
    <property type="evidence" value="ECO:0007669"/>
    <property type="project" value="UniProtKB-SubCell"/>
</dbReference>
<keyword evidence="4" id="KW-1133">Transmembrane helix</keyword>
<dbReference type="GO" id="GO:0016020">
    <property type="term" value="C:membrane"/>
    <property type="evidence" value="ECO:0007669"/>
    <property type="project" value="UniProtKB-SubCell"/>
</dbReference>
<evidence type="ECO:0000256" key="6">
    <source>
        <dbReference type="ARBA" id="ARBA00023128"/>
    </source>
</evidence>
<accession>A0A843W0R5</accession>
<comment type="caution">
    <text evidence="8">The sequence shown here is derived from an EMBL/GenBank/DDBJ whole genome shotgun (WGS) entry which is preliminary data.</text>
</comment>
<reference evidence="8" key="1">
    <citation type="submission" date="2017-07" db="EMBL/GenBank/DDBJ databases">
        <title>Taro Niue Genome Assembly and Annotation.</title>
        <authorList>
            <person name="Atibalentja N."/>
            <person name="Keating K."/>
            <person name="Fields C.J."/>
        </authorList>
    </citation>
    <scope>NUCLEOTIDE SEQUENCE</scope>
    <source>
        <strain evidence="8">Niue_2</strain>
        <tissue evidence="8">Leaf</tissue>
    </source>
</reference>
<organism evidence="8 9">
    <name type="scientific">Colocasia esculenta</name>
    <name type="common">Wild taro</name>
    <name type="synonym">Arum esculentum</name>
    <dbReference type="NCBI Taxonomy" id="4460"/>
    <lineage>
        <taxon>Eukaryota</taxon>
        <taxon>Viridiplantae</taxon>
        <taxon>Streptophyta</taxon>
        <taxon>Embryophyta</taxon>
        <taxon>Tracheophyta</taxon>
        <taxon>Spermatophyta</taxon>
        <taxon>Magnoliopsida</taxon>
        <taxon>Liliopsida</taxon>
        <taxon>Araceae</taxon>
        <taxon>Aroideae</taxon>
        <taxon>Colocasieae</taxon>
        <taxon>Colocasia</taxon>
    </lineage>
</organism>
<evidence type="ECO:0000256" key="1">
    <source>
        <dbReference type="ARBA" id="ARBA00004173"/>
    </source>
</evidence>
<proteinExistence type="predicted"/>
<keyword evidence="5" id="KW-0175">Coiled coil</keyword>
<evidence type="ECO:0000256" key="7">
    <source>
        <dbReference type="ARBA" id="ARBA00023136"/>
    </source>
</evidence>
<gene>
    <name evidence="8" type="ORF">Taro_029602</name>
</gene>
<dbReference type="OrthoDB" id="777702at2759"/>
<comment type="subcellular location">
    <subcellularLocation>
        <location evidence="2">Membrane</location>
    </subcellularLocation>
    <subcellularLocation>
        <location evidence="1">Mitochondrion</location>
    </subcellularLocation>
</comment>
<feature type="non-terminal residue" evidence="8">
    <location>
        <position position="1"/>
    </location>
</feature>
<keyword evidence="7" id="KW-0472">Membrane</keyword>